<dbReference type="OrthoDB" id="676979at2759"/>
<dbReference type="InterPro" id="IPR032675">
    <property type="entry name" value="LRR_dom_sf"/>
</dbReference>
<dbReference type="Pfam" id="PF13306">
    <property type="entry name" value="LRR_5"/>
    <property type="match status" value="1"/>
</dbReference>
<evidence type="ECO:0000256" key="2">
    <source>
        <dbReference type="ARBA" id="ARBA00022737"/>
    </source>
</evidence>
<feature type="chain" id="PRO_5040362433" evidence="3">
    <location>
        <begin position="21"/>
        <end position="335"/>
    </location>
</feature>
<dbReference type="InterPro" id="IPR003591">
    <property type="entry name" value="Leu-rich_rpt_typical-subtyp"/>
</dbReference>
<dbReference type="Gene3D" id="3.80.10.10">
    <property type="entry name" value="Ribonuclease Inhibitor"/>
    <property type="match status" value="1"/>
</dbReference>
<keyword evidence="2" id="KW-0677">Repeat</keyword>
<protein>
    <submittedName>
        <fullName evidence="4">Uncharacterized protein</fullName>
    </submittedName>
</protein>
<accession>A0A9N9RNV1</accession>
<dbReference type="SMART" id="SM00369">
    <property type="entry name" value="LRR_TYP"/>
    <property type="match status" value="3"/>
</dbReference>
<dbReference type="PROSITE" id="PS51450">
    <property type="entry name" value="LRR"/>
    <property type="match status" value="1"/>
</dbReference>
<dbReference type="InterPro" id="IPR001611">
    <property type="entry name" value="Leu-rich_rpt"/>
</dbReference>
<dbReference type="AlphaFoldDB" id="A0A9N9RNV1"/>
<evidence type="ECO:0000313" key="4">
    <source>
        <dbReference type="EMBL" id="CAG9800435.1"/>
    </source>
</evidence>
<dbReference type="PANTHER" id="PTHR45712">
    <property type="entry name" value="AGAP008170-PA"/>
    <property type="match status" value="1"/>
</dbReference>
<dbReference type="SUPFAM" id="SSF52058">
    <property type="entry name" value="L domain-like"/>
    <property type="match status" value="1"/>
</dbReference>
<keyword evidence="1" id="KW-0433">Leucine-rich repeat</keyword>
<evidence type="ECO:0000256" key="1">
    <source>
        <dbReference type="ARBA" id="ARBA00022614"/>
    </source>
</evidence>
<evidence type="ECO:0000256" key="3">
    <source>
        <dbReference type="SAM" id="SignalP"/>
    </source>
</evidence>
<dbReference type="PANTHER" id="PTHR45712:SF22">
    <property type="entry name" value="INSULIN-LIKE GROWTH FACTOR-BINDING PROTEIN COMPLEX ACID LABILE SUBUNIT"/>
    <property type="match status" value="1"/>
</dbReference>
<keyword evidence="5" id="KW-1185">Reference proteome</keyword>
<gene>
    <name evidence="4" type="ORF">CHIRRI_LOCUS3378</name>
</gene>
<dbReference type="InterPro" id="IPR026906">
    <property type="entry name" value="LRR_5"/>
</dbReference>
<reference evidence="4" key="1">
    <citation type="submission" date="2022-01" db="EMBL/GenBank/DDBJ databases">
        <authorList>
            <person name="King R."/>
        </authorList>
    </citation>
    <scope>NUCLEOTIDE SEQUENCE</scope>
</reference>
<dbReference type="EMBL" id="OU895877">
    <property type="protein sequence ID" value="CAG9800435.1"/>
    <property type="molecule type" value="Genomic_DNA"/>
</dbReference>
<dbReference type="InterPro" id="IPR050333">
    <property type="entry name" value="SLRP"/>
</dbReference>
<evidence type="ECO:0000313" key="5">
    <source>
        <dbReference type="Proteomes" id="UP001153620"/>
    </source>
</evidence>
<name>A0A9N9RNV1_9DIPT</name>
<sequence length="335" mass="37581">MRNILSFAFSMIFMTSLVHSAELVCQWNGDECNSPAITQVTQQNEAITVSGKPSNYVNTGTKQLNFYKTKPNINYIPTRLFSVFPYLLYFATGSSSSRLTLVTNAFTNCNSLDGLCIHDAKVVHVPEGFAQTCTQLTGVQLINAGVETIDKNAFKGLVNLREINMRHNKISCLPPELFRTVPNIGSLFMENNTVNALDRNLFRNLPRMGYINLSNNKIKYVPLLDFTGTALSIQLFIFLERNPVHAIKPDICDFLDSRPENLRDGYAVYLLDCFLVNSAQTSSISRSNCRTSMANNIQNCYANWTSAMDAPVKCGTSCPWSSIWQQILDYLKTQV</sequence>
<organism evidence="4 5">
    <name type="scientific">Chironomus riparius</name>
    <dbReference type="NCBI Taxonomy" id="315576"/>
    <lineage>
        <taxon>Eukaryota</taxon>
        <taxon>Metazoa</taxon>
        <taxon>Ecdysozoa</taxon>
        <taxon>Arthropoda</taxon>
        <taxon>Hexapoda</taxon>
        <taxon>Insecta</taxon>
        <taxon>Pterygota</taxon>
        <taxon>Neoptera</taxon>
        <taxon>Endopterygota</taxon>
        <taxon>Diptera</taxon>
        <taxon>Nematocera</taxon>
        <taxon>Chironomoidea</taxon>
        <taxon>Chironomidae</taxon>
        <taxon>Chironominae</taxon>
        <taxon>Chironomus</taxon>
    </lineage>
</organism>
<keyword evidence="3" id="KW-0732">Signal</keyword>
<feature type="signal peptide" evidence="3">
    <location>
        <begin position="1"/>
        <end position="20"/>
    </location>
</feature>
<dbReference type="Proteomes" id="UP001153620">
    <property type="component" value="Chromosome 1"/>
</dbReference>
<proteinExistence type="predicted"/>
<reference evidence="4" key="2">
    <citation type="submission" date="2022-10" db="EMBL/GenBank/DDBJ databases">
        <authorList>
            <consortium name="ENA_rothamsted_submissions"/>
            <consortium name="culmorum"/>
            <person name="King R."/>
        </authorList>
    </citation>
    <scope>NUCLEOTIDE SEQUENCE</scope>
</reference>